<reference evidence="2" key="1">
    <citation type="submission" date="2022-10" db="EMBL/GenBank/DDBJ databases">
        <title>The WGS of Solirubrobacter phytolaccae KCTC 29190.</title>
        <authorList>
            <person name="Jiang Z."/>
        </authorList>
    </citation>
    <scope>NUCLEOTIDE SEQUENCE</scope>
    <source>
        <strain evidence="2">KCTC 29190</strain>
    </source>
</reference>
<organism evidence="2 3">
    <name type="scientific">Solirubrobacter phytolaccae</name>
    <dbReference type="NCBI Taxonomy" id="1404360"/>
    <lineage>
        <taxon>Bacteria</taxon>
        <taxon>Bacillati</taxon>
        <taxon>Actinomycetota</taxon>
        <taxon>Thermoleophilia</taxon>
        <taxon>Solirubrobacterales</taxon>
        <taxon>Solirubrobacteraceae</taxon>
        <taxon>Solirubrobacter</taxon>
    </lineage>
</organism>
<evidence type="ECO:0000313" key="3">
    <source>
        <dbReference type="Proteomes" id="UP001147653"/>
    </source>
</evidence>
<evidence type="ECO:0008006" key="4">
    <source>
        <dbReference type="Google" id="ProtNLM"/>
    </source>
</evidence>
<keyword evidence="1" id="KW-0732">Signal</keyword>
<accession>A0A9X3N6V0</accession>
<evidence type="ECO:0000313" key="2">
    <source>
        <dbReference type="EMBL" id="MDA0180853.1"/>
    </source>
</evidence>
<dbReference type="EMBL" id="JAPDDP010000016">
    <property type="protein sequence ID" value="MDA0180853.1"/>
    <property type="molecule type" value="Genomic_DNA"/>
</dbReference>
<evidence type="ECO:0000256" key="1">
    <source>
        <dbReference type="SAM" id="SignalP"/>
    </source>
</evidence>
<name>A0A9X3N6V0_9ACTN</name>
<protein>
    <recommendedName>
        <fullName evidence="4">DUF4878 domain-containing protein</fullName>
    </recommendedName>
</protein>
<dbReference type="AlphaFoldDB" id="A0A9X3N6V0"/>
<keyword evidence="3" id="KW-1185">Reference proteome</keyword>
<comment type="caution">
    <text evidence="2">The sequence shown here is derived from an EMBL/GenBank/DDBJ whole genome shotgun (WGS) entry which is preliminary data.</text>
</comment>
<feature type="signal peptide" evidence="1">
    <location>
        <begin position="1"/>
        <end position="21"/>
    </location>
</feature>
<gene>
    <name evidence="2" type="ORF">OJ997_11160</name>
</gene>
<sequence length="113" mass="12268">MRRLIALALLSVACVACGDSAADERQIRATLDASQRAWIAQDVTKACTLMTAPARRAEAPCTEREPQEAAVVLLVGKAPPITDIDVDGDTAEVHRETGDPTRMRKLDGRWLID</sequence>
<dbReference type="RefSeq" id="WP_270025162.1">
    <property type="nucleotide sequence ID" value="NZ_JAPDDP010000016.1"/>
</dbReference>
<dbReference type="Proteomes" id="UP001147653">
    <property type="component" value="Unassembled WGS sequence"/>
</dbReference>
<feature type="chain" id="PRO_5040816010" description="DUF4878 domain-containing protein" evidence="1">
    <location>
        <begin position="22"/>
        <end position="113"/>
    </location>
</feature>
<proteinExistence type="predicted"/>